<dbReference type="EC" id="3.2.1.106" evidence="12 16"/>
<evidence type="ECO:0000256" key="13">
    <source>
        <dbReference type="ARBA" id="ARBA00052596"/>
    </source>
</evidence>
<keyword evidence="21" id="KW-1185">Reference proteome</keyword>
<gene>
    <name evidence="20" type="ORF">JZ751_012632</name>
</gene>
<dbReference type="InterPro" id="IPR031631">
    <property type="entry name" value="Glyco_hydro_63N"/>
</dbReference>
<dbReference type="GO" id="GO:0005789">
    <property type="term" value="C:endoplasmic reticulum membrane"/>
    <property type="evidence" value="ECO:0007669"/>
    <property type="project" value="UniProtKB-SubCell"/>
</dbReference>
<dbReference type="AlphaFoldDB" id="A0A8T2NXT5"/>
<evidence type="ECO:0000256" key="1">
    <source>
        <dbReference type="ARBA" id="ARBA00004648"/>
    </source>
</evidence>
<evidence type="ECO:0000256" key="12">
    <source>
        <dbReference type="ARBA" id="ARBA00038888"/>
    </source>
</evidence>
<keyword evidence="9 16" id="KW-0472">Membrane</keyword>
<evidence type="ECO:0000256" key="5">
    <source>
        <dbReference type="ARBA" id="ARBA00022801"/>
    </source>
</evidence>
<evidence type="ECO:0000313" key="21">
    <source>
        <dbReference type="Proteomes" id="UP000824540"/>
    </source>
</evidence>
<evidence type="ECO:0000256" key="16">
    <source>
        <dbReference type="RuleBase" id="RU368089"/>
    </source>
</evidence>
<name>A0A8T2NXT5_9TELE</name>
<dbReference type="InterPro" id="IPR038518">
    <property type="entry name" value="Glyco_hydro_63N_sf"/>
</dbReference>
<evidence type="ECO:0000313" key="20">
    <source>
        <dbReference type="EMBL" id="KAG9344150.1"/>
    </source>
</evidence>
<evidence type="ECO:0000256" key="17">
    <source>
        <dbReference type="SAM" id="MobiDB-lite"/>
    </source>
</evidence>
<dbReference type="InterPro" id="IPR008928">
    <property type="entry name" value="6-hairpin_glycosidase_sf"/>
</dbReference>
<dbReference type="PANTHER" id="PTHR10412:SF11">
    <property type="entry name" value="MANNOSYL-OLIGOSACCHARIDE GLUCOSIDASE"/>
    <property type="match status" value="1"/>
</dbReference>
<keyword evidence="7" id="KW-0735">Signal-anchor</keyword>
<proteinExistence type="inferred from homology"/>
<evidence type="ECO:0000259" key="19">
    <source>
        <dbReference type="Pfam" id="PF16923"/>
    </source>
</evidence>
<dbReference type="GO" id="GO:0004573">
    <property type="term" value="F:Glc3Man9GlcNAc2 oligosaccharide glucosidase activity"/>
    <property type="evidence" value="ECO:0007669"/>
    <property type="project" value="UniProtKB-UniRule"/>
</dbReference>
<comment type="subcellular location">
    <subcellularLocation>
        <location evidence="1 16">Endoplasmic reticulum membrane</location>
        <topology evidence="1 16">Single-pass type II membrane protein</topology>
    </subcellularLocation>
</comment>
<keyword evidence="5 16" id="KW-0378">Hydrolase</keyword>
<dbReference type="InterPro" id="IPR012341">
    <property type="entry name" value="6hp_glycosidase-like_sf"/>
</dbReference>
<dbReference type="InterPro" id="IPR031335">
    <property type="entry name" value="Glyco_hydro_63_C"/>
</dbReference>
<dbReference type="SUPFAM" id="SSF48208">
    <property type="entry name" value="Six-hairpin glycosidases"/>
    <property type="match status" value="1"/>
</dbReference>
<accession>A0A8T2NXT5</accession>
<evidence type="ECO:0000256" key="15">
    <source>
        <dbReference type="ARBA" id="ARBA00073940"/>
    </source>
</evidence>
<comment type="similarity">
    <text evidence="3 16">Belongs to the glycosyl hydrolase 63 family.</text>
</comment>
<evidence type="ECO:0000256" key="7">
    <source>
        <dbReference type="ARBA" id="ARBA00022968"/>
    </source>
</evidence>
<evidence type="ECO:0000256" key="2">
    <source>
        <dbReference type="ARBA" id="ARBA00004740"/>
    </source>
</evidence>
<keyword evidence="4 16" id="KW-0812">Transmembrane</keyword>
<evidence type="ECO:0000256" key="3">
    <source>
        <dbReference type="ARBA" id="ARBA00010833"/>
    </source>
</evidence>
<dbReference type="Pfam" id="PF16923">
    <property type="entry name" value="Glyco_hydro_63N"/>
    <property type="match status" value="1"/>
</dbReference>
<keyword evidence="11 16" id="KW-0326">Glycosidase</keyword>
<evidence type="ECO:0000256" key="10">
    <source>
        <dbReference type="ARBA" id="ARBA00023180"/>
    </source>
</evidence>
<dbReference type="GO" id="GO:0009311">
    <property type="term" value="P:oligosaccharide metabolic process"/>
    <property type="evidence" value="ECO:0007669"/>
    <property type="project" value="UniProtKB-UniRule"/>
</dbReference>
<comment type="function">
    <text evidence="14">In the context of N-glycan degradation, cleaves the distal alpha 1,2-linked glucose residue from the Glc(3)Man(9)GlcNAc(2) oligosaccharide precursor in a highly specific manner.</text>
</comment>
<feature type="domain" description="Glycosyl hydrolase family 63 C-terminal" evidence="18">
    <location>
        <begin position="361"/>
        <end position="853"/>
    </location>
</feature>
<evidence type="ECO:0000259" key="18">
    <source>
        <dbReference type="Pfam" id="PF03200"/>
    </source>
</evidence>
<evidence type="ECO:0000256" key="6">
    <source>
        <dbReference type="ARBA" id="ARBA00022824"/>
    </source>
</evidence>
<keyword evidence="8 16" id="KW-1133">Transmembrane helix</keyword>
<evidence type="ECO:0000256" key="8">
    <source>
        <dbReference type="ARBA" id="ARBA00022989"/>
    </source>
</evidence>
<evidence type="ECO:0000256" key="11">
    <source>
        <dbReference type="ARBA" id="ARBA00023295"/>
    </source>
</evidence>
<comment type="pathway">
    <text evidence="2">Glycan metabolism; N-glycan degradation.</text>
</comment>
<evidence type="ECO:0000256" key="9">
    <source>
        <dbReference type="ARBA" id="ARBA00023136"/>
    </source>
</evidence>
<dbReference type="GO" id="GO:0006487">
    <property type="term" value="P:protein N-linked glycosylation"/>
    <property type="evidence" value="ECO:0007669"/>
    <property type="project" value="UniProtKB-UniRule"/>
</dbReference>
<dbReference type="OrthoDB" id="410058at2759"/>
<dbReference type="Gene3D" id="2.70.98.110">
    <property type="entry name" value="Glycosyl hydrolase family 63, N-terminal domain"/>
    <property type="match status" value="1"/>
</dbReference>
<dbReference type="FunFam" id="2.70.98.110:FF:000001">
    <property type="entry name" value="Mannosyl-oligosaccharide glucosidase"/>
    <property type="match status" value="1"/>
</dbReference>
<dbReference type="PANTHER" id="PTHR10412">
    <property type="entry name" value="MANNOSYL-OLIGOSACCHARIDE GLUCOSIDASE"/>
    <property type="match status" value="1"/>
</dbReference>
<comment type="catalytic activity">
    <reaction evidence="13">
        <text>N(4)-(alpha-D-Glc-(1-&gt;2)-alpha-D-Glc-(1-&gt;3)-alpha-D-Glc-(1-&gt;3)-alpha-D-Man-(1-&gt;2)-alpha-D-Man-(1-&gt;2)-alpha-D-Man-(1-&gt;3)-[alpha-D-Man-(1-&gt;2)-alpha-D-Man-(1-&gt;3)-[alpha-D-Man-(1-&gt;2)-alpha-D-Man-(1-&gt;6)]-alpha-D-Man-(1-&gt;6)]-beta-D-Man-(1-&gt;4)-beta-D-GlcNAc-(1-&gt;4)-beta-D-GlcNAc)-L-asparaginyl-[protein] + H2O = N(4)-(alpha-D-Glc-(1-&gt;3)-alpha-D-Glc-(1-&gt;3)-alpha-D-Man-(1-&gt;2)-alpha-D-Man-(1-&gt;2)-alpha-D-Man-(1-&gt;3)-[alpha-D-Man-(1-&gt;2)-alpha-D-Man-(1-&gt;3)-[alpha-D-Man-(1-&gt;2)-alpha-D-Man-(1-&gt;6)]-alpha-D-Man-(1-&gt;6)]-beta-D-Man-(1-&gt;4)-beta-D-GlcNAc-(1-&gt;4)-beta-D-GlcNAc)-L-asparaginyl-[protein] + beta-D-glucose</text>
        <dbReference type="Rhea" id="RHEA:55988"/>
        <dbReference type="Rhea" id="RHEA-COMP:12806"/>
        <dbReference type="Rhea" id="RHEA-COMP:14355"/>
        <dbReference type="ChEBI" id="CHEBI:15377"/>
        <dbReference type="ChEBI" id="CHEBI:15903"/>
        <dbReference type="ChEBI" id="CHEBI:59082"/>
        <dbReference type="ChEBI" id="CHEBI:132537"/>
        <dbReference type="EC" id="3.2.1.106"/>
    </reaction>
    <physiologicalReaction direction="left-to-right" evidence="13">
        <dbReference type="Rhea" id="RHEA:55989"/>
    </physiologicalReaction>
</comment>
<evidence type="ECO:0000256" key="4">
    <source>
        <dbReference type="ARBA" id="ARBA00022692"/>
    </source>
</evidence>
<evidence type="ECO:0000256" key="14">
    <source>
        <dbReference type="ARBA" id="ARBA00054325"/>
    </source>
</evidence>
<organism evidence="20 21">
    <name type="scientific">Albula glossodonta</name>
    <name type="common">roundjaw bonefish</name>
    <dbReference type="NCBI Taxonomy" id="121402"/>
    <lineage>
        <taxon>Eukaryota</taxon>
        <taxon>Metazoa</taxon>
        <taxon>Chordata</taxon>
        <taxon>Craniata</taxon>
        <taxon>Vertebrata</taxon>
        <taxon>Euteleostomi</taxon>
        <taxon>Actinopterygii</taxon>
        <taxon>Neopterygii</taxon>
        <taxon>Teleostei</taxon>
        <taxon>Albuliformes</taxon>
        <taxon>Albulidae</taxon>
        <taxon>Albula</taxon>
    </lineage>
</organism>
<feature type="region of interest" description="Disordered" evidence="17">
    <location>
        <begin position="1"/>
        <end position="32"/>
    </location>
</feature>
<comment type="caution">
    <text evidence="20">The sequence shown here is derived from an EMBL/GenBank/DDBJ whole genome shotgun (WGS) entry which is preliminary data.</text>
</comment>
<sequence length="855" mass="97781">MGRQRHGKRVVPSDPVPHRKEEKSAAPHRKEKKKKLDMGKLFINISIGLCIFSLSWFFYALYMRSSLAKRVITLHHSPRVLDDNSTSLLGILPPAGLFWNENEESQICCHRPATPVLYQQASLLKSGLMWLRQFSEADVSLRHTCEQGDRLQGYGWLMHDGLSFGVQEIRDGDFILTTEFVKRKGGEHGGDWTWRITAKQHSSASQPPVISLLFYTAADTQGSLQAHVEDRNRLGSITGSSEELGNFKITFRKPSAGEASSAKYASYNFLKTVTQGLEKLTDIVRNSLNRRFVFSPPSGEKRPYIAVDTYKPPHHHHQQKHADTRKESDFVVHQVTVQTPFQVEVLFESGSFRDRPNQLVGSVMTEELEKRKAAFDLKFERTFGLQAKGFSAAQVKFSKAALSNMLGGMGYFHGQSVVQSAYNEYPLLYPEGALFTAVPSRSFFPRGFLWDEGFHQLLLSKWDAQVTREATAHWLDLMNVEGWIPREQILGDEARSKVPAEFVVQRNENANPPTLFLALQELVEQLPGSNEAAQLHPTMPFLRRLFPRLQTWFEWYNTTQAGPLPNSYRWRGRDKDTNLFLNPKTLTSGLDDYPRASHPSMDERHVDLHCWMALASGIMAQVARLLGEPDAEYDWTHRTLSDNALLDELHWSDHLRAFADFGNHTQAVSLQQEKVYVPPGQPRHQFPVARLVRSVRRAPKLQYVNALGYVSLFPFLLHILTPDSPRLQHILRDLRDPEKLWTPYGLRSLSKADPLYMKRNTEHDAPYWRGPIWININYLAVRALHYYGSTEGPYRDTAASLYQELRTNVVSNVYRQYVETGYIWEQYSDSTGRGQGSHPFTGWSALTVLMMAEQY</sequence>
<protein>
    <recommendedName>
        <fullName evidence="15 16">Mannosyl-oligosaccharide glucosidase</fullName>
        <ecNumber evidence="12 16">3.2.1.106</ecNumber>
    </recommendedName>
</protein>
<feature type="transmembrane region" description="Helical" evidence="16">
    <location>
        <begin position="41"/>
        <end position="62"/>
    </location>
</feature>
<keyword evidence="6 16" id="KW-0256">Endoplasmic reticulum</keyword>
<dbReference type="Gene3D" id="1.50.10.10">
    <property type="match status" value="1"/>
</dbReference>
<dbReference type="Proteomes" id="UP000824540">
    <property type="component" value="Unassembled WGS sequence"/>
</dbReference>
<dbReference type="FunFam" id="1.50.10.10:FF:000009">
    <property type="entry name" value="mannosyl-oligosaccharide glucosidase"/>
    <property type="match status" value="1"/>
</dbReference>
<feature type="domain" description="Glycosyl hydrolase family 63 N-terminal" evidence="19">
    <location>
        <begin position="124"/>
        <end position="267"/>
    </location>
</feature>
<dbReference type="EMBL" id="JAFBMS010000021">
    <property type="protein sequence ID" value="KAG9344150.1"/>
    <property type="molecule type" value="Genomic_DNA"/>
</dbReference>
<dbReference type="Pfam" id="PF03200">
    <property type="entry name" value="Glyco_hydro_63"/>
    <property type="match status" value="1"/>
</dbReference>
<keyword evidence="10" id="KW-0325">Glycoprotein</keyword>
<comment type="function">
    <text evidence="16">Cleaves the distal alpha 1,2-linked glucose residue from the Glc(3)Man(9)GlcNAc(2) oligosaccharide precursor.</text>
</comment>
<dbReference type="InterPro" id="IPR004888">
    <property type="entry name" value="Glycoside_hydrolase_63"/>
</dbReference>
<reference evidence="20" key="1">
    <citation type="thesis" date="2021" institute="BYU ScholarsArchive" country="Provo, UT, USA">
        <title>Applications of and Algorithms for Genome Assembly and Genomic Analyses with an Emphasis on Marine Teleosts.</title>
        <authorList>
            <person name="Pickett B.D."/>
        </authorList>
    </citation>
    <scope>NUCLEOTIDE SEQUENCE</scope>
    <source>
        <strain evidence="20">HI-2016</strain>
    </source>
</reference>
<feature type="compositionally biased region" description="Basic and acidic residues" evidence="17">
    <location>
        <begin position="16"/>
        <end position="25"/>
    </location>
</feature>